<dbReference type="PANTHER" id="PTHR22916">
    <property type="entry name" value="GLYCOSYLTRANSFERASE"/>
    <property type="match status" value="1"/>
</dbReference>
<dbReference type="InterPro" id="IPR001173">
    <property type="entry name" value="Glyco_trans_2-like"/>
</dbReference>
<reference evidence="2 3" key="1">
    <citation type="submission" date="2020-06" db="EMBL/GenBank/DDBJ databases">
        <title>Methanolobus halotolerans sp. nov., isolated from a saline lake Tus in Siberia.</title>
        <authorList>
            <person name="Shen Y."/>
            <person name="Chen S.-C."/>
            <person name="Lai M.-C."/>
            <person name="Huang H.-H."/>
            <person name="Chiu H.-H."/>
            <person name="Tang S.-L."/>
            <person name="Rogozin D.Y."/>
            <person name="Degermendzhy A.G."/>
        </authorList>
    </citation>
    <scope>NUCLEOTIDE SEQUENCE [LARGE SCALE GENOMIC DNA]</scope>
    <source>
        <strain evidence="2 3">DSM 21339</strain>
    </source>
</reference>
<dbReference type="KEGG" id="mzi:HWN40_10560"/>
<dbReference type="Pfam" id="PF00535">
    <property type="entry name" value="Glycos_transf_2"/>
    <property type="match status" value="1"/>
</dbReference>
<accession>A0A7D5EHA1</accession>
<proteinExistence type="predicted"/>
<dbReference type="Proteomes" id="UP000509594">
    <property type="component" value="Chromosome"/>
</dbReference>
<dbReference type="OrthoDB" id="141732at2157"/>
<dbReference type="SUPFAM" id="SSF53448">
    <property type="entry name" value="Nucleotide-diphospho-sugar transferases"/>
    <property type="match status" value="1"/>
</dbReference>
<organism evidence="2 3">
    <name type="scientific">Methanolobus zinderi</name>
    <dbReference type="NCBI Taxonomy" id="536044"/>
    <lineage>
        <taxon>Archaea</taxon>
        <taxon>Methanobacteriati</taxon>
        <taxon>Methanobacteriota</taxon>
        <taxon>Stenosarchaea group</taxon>
        <taxon>Methanomicrobia</taxon>
        <taxon>Methanosarcinales</taxon>
        <taxon>Methanosarcinaceae</taxon>
        <taxon>Methanolobus</taxon>
    </lineage>
</organism>
<protein>
    <submittedName>
        <fullName evidence="2">Glycosyltransferase</fullName>
    </submittedName>
</protein>
<name>A0A7D5EHA1_9EURY</name>
<evidence type="ECO:0000313" key="3">
    <source>
        <dbReference type="Proteomes" id="UP000509594"/>
    </source>
</evidence>
<dbReference type="PANTHER" id="PTHR22916:SF3">
    <property type="entry name" value="UDP-GLCNAC:BETAGAL BETA-1,3-N-ACETYLGLUCOSAMINYLTRANSFERASE-LIKE PROTEIN 1"/>
    <property type="match status" value="1"/>
</dbReference>
<gene>
    <name evidence="2" type="ORF">HWN40_10560</name>
</gene>
<keyword evidence="3" id="KW-1185">Reference proteome</keyword>
<evidence type="ECO:0000259" key="1">
    <source>
        <dbReference type="Pfam" id="PF00535"/>
    </source>
</evidence>
<dbReference type="CDD" id="cd06433">
    <property type="entry name" value="GT_2_WfgS_like"/>
    <property type="match status" value="1"/>
</dbReference>
<dbReference type="Gene3D" id="3.90.550.10">
    <property type="entry name" value="Spore Coat Polysaccharide Biosynthesis Protein SpsA, Chain A"/>
    <property type="match status" value="1"/>
</dbReference>
<feature type="domain" description="Glycosyltransferase 2-like" evidence="1">
    <location>
        <begin position="10"/>
        <end position="136"/>
    </location>
</feature>
<evidence type="ECO:0000313" key="2">
    <source>
        <dbReference type="EMBL" id="QLC51334.1"/>
    </source>
</evidence>
<dbReference type="InterPro" id="IPR029044">
    <property type="entry name" value="Nucleotide-diphossugar_trans"/>
</dbReference>
<keyword evidence="2" id="KW-0808">Transferase</keyword>
<dbReference type="GO" id="GO:0016758">
    <property type="term" value="F:hexosyltransferase activity"/>
    <property type="evidence" value="ECO:0007669"/>
    <property type="project" value="UniProtKB-ARBA"/>
</dbReference>
<dbReference type="AlphaFoldDB" id="A0A7D5EHA1"/>
<dbReference type="EMBL" id="CP058215">
    <property type="protein sequence ID" value="QLC51334.1"/>
    <property type="molecule type" value="Genomic_DNA"/>
</dbReference>
<sequence>MSGTNDSKVSVITACFNSEQFIEETIQSVLDQSYPDIEYIIVDGRSSDGTMEIVKRYEDSISKIISEPDEGVYDAMNKGIQNSTGDIIYFLNSGDHLHSKDTISNVIEMFSDDSVVTVYGNVRMIGQDGQKKNVRGCRVTLNSLLYRRICHQALFVRKELFDELGLFSLELKLSADHEFIVRAFKKYPHGLIYMDKTLAEYRDDGMSCRQMTRTKIEDLGIIAKNYDRIHHLFGAIICGIVILKYKIKAFIS</sequence>